<accession>A0AAV4SIH8</accession>
<proteinExistence type="predicted"/>
<comment type="caution">
    <text evidence="1">The sequence shown here is derived from an EMBL/GenBank/DDBJ whole genome shotgun (WGS) entry which is preliminary data.</text>
</comment>
<gene>
    <name evidence="1" type="ORF">CEXT_162891</name>
</gene>
<evidence type="ECO:0000313" key="1">
    <source>
        <dbReference type="EMBL" id="GIY33769.1"/>
    </source>
</evidence>
<sequence>MLSRQLLTHSGQQMEGKSNKYKLFAQDFCRAQKYLASHATEPCLSLLHSDTHSNSSLAGDWSFLITDLGTIPGTYLAIRSPYFNRVGSLSRGVDRRKFSRFAIRRNEFLWTAASYPRWHLLIASKTLLWMGAAAAQCGLRRPSCVLNGERETVVIGLQISRSKKLSRFAIRRSEFLWTAASYPLWRSLIASRTLLWMGDAAALCGLKASVICGEWRKGRRSSMAWFVDCLLRLPLYGLRCLNNK</sequence>
<evidence type="ECO:0000313" key="2">
    <source>
        <dbReference type="Proteomes" id="UP001054945"/>
    </source>
</evidence>
<keyword evidence="2" id="KW-1185">Reference proteome</keyword>
<protein>
    <submittedName>
        <fullName evidence="1">Uncharacterized protein</fullName>
    </submittedName>
</protein>
<dbReference type="EMBL" id="BPLR01009685">
    <property type="protein sequence ID" value="GIY33769.1"/>
    <property type="molecule type" value="Genomic_DNA"/>
</dbReference>
<reference evidence="1 2" key="1">
    <citation type="submission" date="2021-06" db="EMBL/GenBank/DDBJ databases">
        <title>Caerostris extrusa draft genome.</title>
        <authorList>
            <person name="Kono N."/>
            <person name="Arakawa K."/>
        </authorList>
    </citation>
    <scope>NUCLEOTIDE SEQUENCE [LARGE SCALE GENOMIC DNA]</scope>
</reference>
<name>A0AAV4SIH8_CAEEX</name>
<dbReference type="AlphaFoldDB" id="A0AAV4SIH8"/>
<dbReference type="Proteomes" id="UP001054945">
    <property type="component" value="Unassembled WGS sequence"/>
</dbReference>
<organism evidence="1 2">
    <name type="scientific">Caerostris extrusa</name>
    <name type="common">Bark spider</name>
    <name type="synonym">Caerostris bankana</name>
    <dbReference type="NCBI Taxonomy" id="172846"/>
    <lineage>
        <taxon>Eukaryota</taxon>
        <taxon>Metazoa</taxon>
        <taxon>Ecdysozoa</taxon>
        <taxon>Arthropoda</taxon>
        <taxon>Chelicerata</taxon>
        <taxon>Arachnida</taxon>
        <taxon>Araneae</taxon>
        <taxon>Araneomorphae</taxon>
        <taxon>Entelegynae</taxon>
        <taxon>Araneoidea</taxon>
        <taxon>Araneidae</taxon>
        <taxon>Caerostris</taxon>
    </lineage>
</organism>